<evidence type="ECO:0000313" key="2">
    <source>
        <dbReference type="EnsemblPlants" id="cds.evm.model.01.1504"/>
    </source>
</evidence>
<proteinExistence type="predicted"/>
<accession>A0A803NHD7</accession>
<evidence type="ECO:0000256" key="1">
    <source>
        <dbReference type="SAM" id="MobiDB-lite"/>
    </source>
</evidence>
<dbReference type="Proteomes" id="UP000596661">
    <property type="component" value="Chromosome 1"/>
</dbReference>
<name>A0A803NHD7_CANSA</name>
<feature type="region of interest" description="Disordered" evidence="1">
    <location>
        <begin position="66"/>
        <end position="118"/>
    </location>
</feature>
<organism evidence="2 3">
    <name type="scientific">Cannabis sativa</name>
    <name type="common">Hemp</name>
    <name type="synonym">Marijuana</name>
    <dbReference type="NCBI Taxonomy" id="3483"/>
    <lineage>
        <taxon>Eukaryota</taxon>
        <taxon>Viridiplantae</taxon>
        <taxon>Streptophyta</taxon>
        <taxon>Embryophyta</taxon>
        <taxon>Tracheophyta</taxon>
        <taxon>Spermatophyta</taxon>
        <taxon>Magnoliopsida</taxon>
        <taxon>eudicotyledons</taxon>
        <taxon>Gunneridae</taxon>
        <taxon>Pentapetalae</taxon>
        <taxon>rosids</taxon>
        <taxon>fabids</taxon>
        <taxon>Rosales</taxon>
        <taxon>Cannabaceae</taxon>
        <taxon>Cannabis</taxon>
    </lineage>
</organism>
<evidence type="ECO:0000313" key="3">
    <source>
        <dbReference type="Proteomes" id="UP000596661"/>
    </source>
</evidence>
<protein>
    <submittedName>
        <fullName evidence="2">Uncharacterized protein</fullName>
    </submittedName>
</protein>
<feature type="compositionally biased region" description="Basic and acidic residues" evidence="1">
    <location>
        <begin position="107"/>
        <end position="118"/>
    </location>
</feature>
<sequence>MLEKPQHQQLSNKYGHCKQKLQEETGFKPDVHHESQTDIALIIKERLCENDHVGLNLNQHVYELRGRGPAIPNTNRQPNQREERPQEEEDLERRNPCNRAQPQTETLRNHNNEEEPRDPLLVDQGIPLANTNNAITTVNPPLAPVVINDVVVPTNIAVVAALPTSNQAALASNPILLGGVNQENLLRALRMIEQQRNPIYKLHGTSPFTEEVRQARLP</sequence>
<dbReference type="EMBL" id="UZAU01000032">
    <property type="status" value="NOT_ANNOTATED_CDS"/>
    <property type="molecule type" value="Genomic_DNA"/>
</dbReference>
<reference evidence="2" key="2">
    <citation type="submission" date="2021-03" db="UniProtKB">
        <authorList>
            <consortium name="EnsemblPlants"/>
        </authorList>
    </citation>
    <scope>IDENTIFICATION</scope>
</reference>
<reference evidence="2" key="1">
    <citation type="submission" date="2018-11" db="EMBL/GenBank/DDBJ databases">
        <authorList>
            <person name="Grassa J C."/>
        </authorList>
    </citation>
    <scope>NUCLEOTIDE SEQUENCE [LARGE SCALE GENOMIC DNA]</scope>
</reference>
<dbReference type="Gramene" id="evm.model.01.1504">
    <property type="protein sequence ID" value="cds.evm.model.01.1504"/>
    <property type="gene ID" value="evm.TU.01.1504"/>
</dbReference>
<dbReference type="AlphaFoldDB" id="A0A803NHD7"/>
<dbReference type="EnsemblPlants" id="evm.model.01.1504">
    <property type="protein sequence ID" value="cds.evm.model.01.1504"/>
    <property type="gene ID" value="evm.TU.01.1504"/>
</dbReference>
<keyword evidence="3" id="KW-1185">Reference proteome</keyword>